<dbReference type="GeneID" id="85367801"/>
<accession>A0AA39JLV7</accession>
<evidence type="ECO:0000313" key="1">
    <source>
        <dbReference type="EMBL" id="KAK0445043.1"/>
    </source>
</evidence>
<comment type="caution">
    <text evidence="1">The sequence shown here is derived from an EMBL/GenBank/DDBJ whole genome shotgun (WGS) entry which is preliminary data.</text>
</comment>
<name>A0AA39JLV7_ARMTA</name>
<sequence length="482" mass="54811">MPSENSGYTQRYNIGPVLVDRARSYGHLFHSNDPPSQSDRTGLLEALNTDSYRLEQLNASGEPAEVDKAHLKRLIDTYRSILSPLRTFPTELLVEVFKHTVEDFFPVFDMSQSPWLLGRVCRRWRAVSRSSAELWASLSLEGSPQLGMPENEEHVLLNILEDALNLSRRKDLSIRYSLSSVPLDTDSQLIRILISQSYRWKDVHFSISPDLVPDIRKIDGRLLSKLVRLHLAPCGLGTLPEETLEPFLLAPSIRDVTLHLVAHSLFSHPPPWRRLIHFRDDYPTTVGDHLTFLSQLKGLESYATPWCITTRGSSSLSSTHITHETLRSLNIKDIDLLQYLVCPALQILSVTIFEVKRSEPNLLNVFRQFSSQSCNLQHLTLFVPFIGPNYYSIMGELSTILFPQLHSFTLVVVPHRPFQIPPRSFLFSAVAFIEARWHPGTLLRRVAITTGLENVESDLLDRLRAFKGEGLDVSYNGKDIQI</sequence>
<gene>
    <name evidence="1" type="ORF">EV420DRAFT_983208</name>
</gene>
<dbReference type="AlphaFoldDB" id="A0AA39JLV7"/>
<evidence type="ECO:0000313" key="2">
    <source>
        <dbReference type="Proteomes" id="UP001175211"/>
    </source>
</evidence>
<keyword evidence="2" id="KW-1185">Reference proteome</keyword>
<evidence type="ECO:0008006" key="3">
    <source>
        <dbReference type="Google" id="ProtNLM"/>
    </source>
</evidence>
<organism evidence="1 2">
    <name type="scientific">Armillaria tabescens</name>
    <name type="common">Ringless honey mushroom</name>
    <name type="synonym">Agaricus tabescens</name>
    <dbReference type="NCBI Taxonomy" id="1929756"/>
    <lineage>
        <taxon>Eukaryota</taxon>
        <taxon>Fungi</taxon>
        <taxon>Dikarya</taxon>
        <taxon>Basidiomycota</taxon>
        <taxon>Agaricomycotina</taxon>
        <taxon>Agaricomycetes</taxon>
        <taxon>Agaricomycetidae</taxon>
        <taxon>Agaricales</taxon>
        <taxon>Marasmiineae</taxon>
        <taxon>Physalacriaceae</taxon>
        <taxon>Desarmillaria</taxon>
    </lineage>
</organism>
<reference evidence="1" key="1">
    <citation type="submission" date="2023-06" db="EMBL/GenBank/DDBJ databases">
        <authorList>
            <consortium name="Lawrence Berkeley National Laboratory"/>
            <person name="Ahrendt S."/>
            <person name="Sahu N."/>
            <person name="Indic B."/>
            <person name="Wong-Bajracharya J."/>
            <person name="Merenyi Z."/>
            <person name="Ke H.-M."/>
            <person name="Monk M."/>
            <person name="Kocsube S."/>
            <person name="Drula E."/>
            <person name="Lipzen A."/>
            <person name="Balint B."/>
            <person name="Henrissat B."/>
            <person name="Andreopoulos B."/>
            <person name="Martin F.M."/>
            <person name="Harder C.B."/>
            <person name="Rigling D."/>
            <person name="Ford K.L."/>
            <person name="Foster G.D."/>
            <person name="Pangilinan J."/>
            <person name="Papanicolaou A."/>
            <person name="Barry K."/>
            <person name="LaButti K."/>
            <person name="Viragh M."/>
            <person name="Koriabine M."/>
            <person name="Yan M."/>
            <person name="Riley R."/>
            <person name="Champramary S."/>
            <person name="Plett K.L."/>
            <person name="Tsai I.J."/>
            <person name="Slot J."/>
            <person name="Sipos G."/>
            <person name="Plett J."/>
            <person name="Nagy L.G."/>
            <person name="Grigoriev I.V."/>
        </authorList>
    </citation>
    <scope>NUCLEOTIDE SEQUENCE</scope>
    <source>
        <strain evidence="1">CCBAS 213</strain>
    </source>
</reference>
<protein>
    <recommendedName>
        <fullName evidence="3">F-box domain-containing protein</fullName>
    </recommendedName>
</protein>
<dbReference type="Proteomes" id="UP001175211">
    <property type="component" value="Unassembled WGS sequence"/>
</dbReference>
<dbReference type="EMBL" id="JAUEPS010000051">
    <property type="protein sequence ID" value="KAK0445043.1"/>
    <property type="molecule type" value="Genomic_DNA"/>
</dbReference>
<proteinExistence type="predicted"/>
<dbReference type="RefSeq" id="XP_060325390.1">
    <property type="nucleotide sequence ID" value="XM_060484253.1"/>
</dbReference>